<evidence type="ECO:0000313" key="1">
    <source>
        <dbReference type="EMBL" id="CAI0398930.1"/>
    </source>
</evidence>
<protein>
    <submittedName>
        <fullName evidence="2">Uncharacterized protein</fullName>
    </submittedName>
</protein>
<keyword evidence="3" id="KW-1185">Reference proteome</keyword>
<reference evidence="2" key="1">
    <citation type="submission" date="2022-08" db="EMBL/GenBank/DDBJ databases">
        <authorList>
            <person name="Gutierrez-Valencia J."/>
        </authorList>
    </citation>
    <scope>NUCLEOTIDE SEQUENCE</scope>
</reference>
<organism evidence="2 3">
    <name type="scientific">Linum tenue</name>
    <dbReference type="NCBI Taxonomy" id="586396"/>
    <lineage>
        <taxon>Eukaryota</taxon>
        <taxon>Viridiplantae</taxon>
        <taxon>Streptophyta</taxon>
        <taxon>Embryophyta</taxon>
        <taxon>Tracheophyta</taxon>
        <taxon>Spermatophyta</taxon>
        <taxon>Magnoliopsida</taxon>
        <taxon>eudicotyledons</taxon>
        <taxon>Gunneridae</taxon>
        <taxon>Pentapetalae</taxon>
        <taxon>rosids</taxon>
        <taxon>fabids</taxon>
        <taxon>Malpighiales</taxon>
        <taxon>Linaceae</taxon>
        <taxon>Linum</taxon>
    </lineage>
</organism>
<evidence type="ECO:0000313" key="2">
    <source>
        <dbReference type="EMBL" id="CAI0404290.1"/>
    </source>
</evidence>
<dbReference type="EMBL" id="CAMGYJ010000004">
    <property type="protein sequence ID" value="CAI0404290.1"/>
    <property type="molecule type" value="Genomic_DNA"/>
</dbReference>
<dbReference type="SUPFAM" id="SSF53756">
    <property type="entry name" value="UDP-Glycosyltransferase/glycogen phosphorylase"/>
    <property type="match status" value="1"/>
</dbReference>
<dbReference type="Proteomes" id="UP001154282">
    <property type="component" value="Unassembled WGS sequence"/>
</dbReference>
<dbReference type="EMBL" id="CAMGYJ010000004">
    <property type="protein sequence ID" value="CAI0398930.1"/>
    <property type="molecule type" value="Genomic_DNA"/>
</dbReference>
<comment type="caution">
    <text evidence="2">The sequence shown here is derived from an EMBL/GenBank/DDBJ whole genome shotgun (WGS) entry which is preliminary data.</text>
</comment>
<dbReference type="PANTHER" id="PTHR48045">
    <property type="entry name" value="UDP-GLYCOSYLTRANSFERASE 72B1"/>
    <property type="match status" value="1"/>
</dbReference>
<dbReference type="AlphaFoldDB" id="A0AAV0J4G6"/>
<accession>A0AAV0J4G6</accession>
<name>A0AAV0J4G6_9ROSI</name>
<sequence length="94" mass="10042">MGADQFVDATLLVEEVKIGVRVCEGKSSVPDPDELARQLAELMAEEGREERKRAKELSRAAVEAVGDGGSSAEDLDSLVKELVKLTSPSDVQVS</sequence>
<dbReference type="PANTHER" id="PTHR48045:SF34">
    <property type="entry name" value="ISOFLAVONE 7-O-GLUCOSYLTRANSFERASE 1-LIKE"/>
    <property type="match status" value="1"/>
</dbReference>
<dbReference type="Gene3D" id="3.40.50.2000">
    <property type="entry name" value="Glycogen Phosphorylase B"/>
    <property type="match status" value="1"/>
</dbReference>
<evidence type="ECO:0000313" key="3">
    <source>
        <dbReference type="Proteomes" id="UP001154282"/>
    </source>
</evidence>
<proteinExistence type="predicted"/>
<gene>
    <name evidence="1" type="ORF">LITE_LOCUS10101</name>
    <name evidence="2" type="ORF">LITE_LOCUS12391</name>
</gene>